<feature type="transmembrane region" description="Helical" evidence="8">
    <location>
        <begin position="229"/>
        <end position="250"/>
    </location>
</feature>
<name>A0ABT0Q5T3_9RHOB</name>
<keyword evidence="6 8" id="KW-1133">Transmembrane helix</keyword>
<keyword evidence="5 10" id="KW-0378">Hydrolase</keyword>
<evidence type="ECO:0000256" key="7">
    <source>
        <dbReference type="ARBA" id="ARBA00023136"/>
    </source>
</evidence>
<feature type="transmembrane region" description="Helical" evidence="8">
    <location>
        <begin position="397"/>
        <end position="415"/>
    </location>
</feature>
<feature type="domain" description="CAAX prenyl protease 2/Lysostaphin resistance protein A-like" evidence="9">
    <location>
        <begin position="412"/>
        <end position="501"/>
    </location>
</feature>
<evidence type="ECO:0000313" key="10">
    <source>
        <dbReference type="EMBL" id="MCL6285236.1"/>
    </source>
</evidence>
<dbReference type="GO" id="GO:0016787">
    <property type="term" value="F:hydrolase activity"/>
    <property type="evidence" value="ECO:0007669"/>
    <property type="project" value="UniProtKB-KW"/>
</dbReference>
<feature type="transmembrane region" description="Helical" evidence="8">
    <location>
        <begin position="489"/>
        <end position="508"/>
    </location>
</feature>
<dbReference type="InterPro" id="IPR003675">
    <property type="entry name" value="Rce1/LyrA-like_dom"/>
</dbReference>
<evidence type="ECO:0000256" key="3">
    <source>
        <dbReference type="ARBA" id="ARBA00022670"/>
    </source>
</evidence>
<keyword evidence="11" id="KW-1185">Reference proteome</keyword>
<feature type="transmembrane region" description="Helical" evidence="8">
    <location>
        <begin position="343"/>
        <end position="360"/>
    </location>
</feature>
<evidence type="ECO:0000256" key="5">
    <source>
        <dbReference type="ARBA" id="ARBA00022801"/>
    </source>
</evidence>
<dbReference type="Pfam" id="PF02517">
    <property type="entry name" value="Rce1-like"/>
    <property type="match status" value="1"/>
</dbReference>
<evidence type="ECO:0000256" key="2">
    <source>
        <dbReference type="ARBA" id="ARBA00022475"/>
    </source>
</evidence>
<evidence type="ECO:0000256" key="1">
    <source>
        <dbReference type="ARBA" id="ARBA00004651"/>
    </source>
</evidence>
<dbReference type="NCBIfam" id="TIGR03008">
    <property type="entry name" value="pepcterm_CAAX"/>
    <property type="match status" value="1"/>
</dbReference>
<gene>
    <name evidence="10" type="primary">xrtE</name>
    <name evidence="10" type="ORF">M3P21_17035</name>
</gene>
<feature type="transmembrane region" description="Helical" evidence="8">
    <location>
        <begin position="318"/>
        <end position="337"/>
    </location>
</feature>
<evidence type="ECO:0000259" key="9">
    <source>
        <dbReference type="Pfam" id="PF02517"/>
    </source>
</evidence>
<keyword evidence="7 8" id="KW-0472">Membrane</keyword>
<feature type="transmembrane region" description="Helical" evidence="8">
    <location>
        <begin position="436"/>
        <end position="460"/>
    </location>
</feature>
<feature type="transmembrane region" description="Helical" evidence="8">
    <location>
        <begin position="466"/>
        <end position="482"/>
    </location>
</feature>
<dbReference type="NCBIfam" id="TIGR04178">
    <property type="entry name" value="exo_archaeo"/>
    <property type="match status" value="1"/>
</dbReference>
<comment type="subcellular location">
    <subcellularLocation>
        <location evidence="1">Cell membrane</location>
        <topology evidence="1">Multi-pass membrane protein</topology>
    </subcellularLocation>
</comment>
<comment type="caution">
    <text evidence="10">The sequence shown here is derived from an EMBL/GenBank/DDBJ whole genome shotgun (WGS) entry which is preliminary data.</text>
</comment>
<evidence type="ECO:0000256" key="8">
    <source>
        <dbReference type="SAM" id="Phobius"/>
    </source>
</evidence>
<dbReference type="InterPro" id="IPR014346">
    <property type="entry name" value="Prenyl_protease-related"/>
</dbReference>
<feature type="transmembrane region" description="Helical" evidence="8">
    <location>
        <begin position="372"/>
        <end position="391"/>
    </location>
</feature>
<evidence type="ECO:0000256" key="6">
    <source>
        <dbReference type="ARBA" id="ARBA00022989"/>
    </source>
</evidence>
<keyword evidence="4 8" id="KW-0812">Transmembrane</keyword>
<keyword evidence="2" id="KW-1003">Cell membrane</keyword>
<reference evidence="10" key="1">
    <citation type="submission" date="2022-05" db="EMBL/GenBank/DDBJ databases">
        <authorList>
            <person name="Park J.-S."/>
        </authorList>
    </citation>
    <scope>NUCLEOTIDE SEQUENCE</scope>
    <source>
        <strain evidence="10">2012CJ41-6</strain>
    </source>
</reference>
<evidence type="ECO:0000313" key="11">
    <source>
        <dbReference type="Proteomes" id="UP001203880"/>
    </source>
</evidence>
<evidence type="ECO:0000256" key="4">
    <source>
        <dbReference type="ARBA" id="ARBA00022692"/>
    </source>
</evidence>
<dbReference type="NCBIfam" id="TIGR04162">
    <property type="entry name" value="exo_VPEID"/>
    <property type="match status" value="1"/>
</dbReference>
<feature type="transmembrane region" description="Helical" evidence="8">
    <location>
        <begin position="270"/>
        <end position="289"/>
    </location>
</feature>
<feature type="transmembrane region" description="Helical" evidence="8">
    <location>
        <begin position="128"/>
        <end position="147"/>
    </location>
</feature>
<dbReference type="InterPro" id="IPR019127">
    <property type="entry name" value="Exosortase"/>
</dbReference>
<proteinExistence type="predicted"/>
<sequence>MTFQHFHLDNCATVASWKFCKFSSHFGERVLAVLVLSTIYAVARRNHLTELFHAIQAPGPLGAPMIAAAGGLLLAVIPAVVVGPDAEGSALLAALVAWASGVVLASGAALRLLAPWPVWLRTFQSGRLLLPILVIVALALPELGDLLFPLWHLDIIRDFTFSAVVWMSGQMGLQLVHEAGYVLRDGSFAVEVGQSCSGVEGFVLTSVFLGGYATLFWRQLSLWRVLSILPLALALSWLLNVFRISLLIWIGVNVSPTLAVEGFHSHAGWLLFSGLALLMIGVVHTIPWFRSERIKTSSHMDRASADAPLPPLVQDWNVARILPFAVFMFSALVASTFFQHPVLAYPIRLLLMLAILWVFRTHLLALPWRLDFQAMAMGAGIGAIWLVTAPSDAGADLAPALTGLGSGVFILWIIARSIGTSLAVPVIEELFFRSYLLDLLGAQQSIGRTILAVAISTAAFAVLHDRWLAAALAGLVFAWLALRRDGRLTDAILCHMVANALIAAAAIIEGNWGLL</sequence>
<dbReference type="InterPro" id="IPR026392">
    <property type="entry name" value="Exo/Archaeosortase_dom"/>
</dbReference>
<dbReference type="Pfam" id="PF09721">
    <property type="entry name" value="Exosortase_EpsH"/>
    <property type="match status" value="1"/>
</dbReference>
<feature type="transmembrane region" description="Helical" evidence="8">
    <location>
        <begin position="90"/>
        <end position="116"/>
    </location>
</feature>
<dbReference type="Proteomes" id="UP001203880">
    <property type="component" value="Unassembled WGS sequence"/>
</dbReference>
<keyword evidence="3" id="KW-0645">Protease</keyword>
<organism evidence="10 11">
    <name type="scientific">Ruegeria spongiae</name>
    <dbReference type="NCBI Taxonomy" id="2942209"/>
    <lineage>
        <taxon>Bacteria</taxon>
        <taxon>Pseudomonadati</taxon>
        <taxon>Pseudomonadota</taxon>
        <taxon>Alphaproteobacteria</taxon>
        <taxon>Rhodobacterales</taxon>
        <taxon>Roseobacteraceae</taxon>
        <taxon>Ruegeria</taxon>
    </lineage>
</organism>
<dbReference type="EC" id="3.4.22.-" evidence="10"/>
<accession>A0ABT0Q5T3</accession>
<protein>
    <submittedName>
        <fullName evidence="10">Exosortase E/protease, VPEID-CTERM system</fullName>
        <ecNumber evidence="10">3.4.22.-</ecNumber>
    </submittedName>
</protein>
<dbReference type="InterPro" id="IPR026420">
    <property type="entry name" value="Exo_VPEID"/>
</dbReference>
<dbReference type="EMBL" id="JAMFMB010000025">
    <property type="protein sequence ID" value="MCL6285236.1"/>
    <property type="molecule type" value="Genomic_DNA"/>
</dbReference>
<feature type="transmembrane region" description="Helical" evidence="8">
    <location>
        <begin position="63"/>
        <end position="83"/>
    </location>
</feature>